<protein>
    <submittedName>
        <fullName evidence="2">PIR Superfamily Protein</fullName>
    </submittedName>
</protein>
<dbReference type="Proteomes" id="UP000078560">
    <property type="component" value="Unassembled WGS sequence"/>
</dbReference>
<evidence type="ECO:0000313" key="3">
    <source>
        <dbReference type="Proteomes" id="UP000078560"/>
    </source>
</evidence>
<dbReference type="AlphaFoldDB" id="A0A1A8WH15"/>
<feature type="region of interest" description="Disordered" evidence="1">
    <location>
        <begin position="214"/>
        <end position="237"/>
    </location>
</feature>
<dbReference type="InterPro" id="IPR008780">
    <property type="entry name" value="Plasmodium_Vir"/>
</dbReference>
<evidence type="ECO:0000256" key="1">
    <source>
        <dbReference type="SAM" id="MobiDB-lite"/>
    </source>
</evidence>
<reference evidence="3" key="1">
    <citation type="submission" date="2016-05" db="EMBL/GenBank/DDBJ databases">
        <authorList>
            <person name="Naeem Raeece"/>
        </authorList>
    </citation>
    <scope>NUCLEOTIDE SEQUENCE [LARGE SCALE GENOMIC DNA]</scope>
</reference>
<gene>
    <name evidence="2" type="ORF">POVCU2_0065350</name>
</gene>
<name>A0A1A8WH15_PLAOA</name>
<feature type="non-terminal residue" evidence="2">
    <location>
        <position position="1"/>
    </location>
</feature>
<sequence>ELELISLDSFFEYSKFDIPETPSDRSGHCDSELSELYTNDNFQSFCYKFTRNFTNIIIKWVRNSKYSSDNCEYLNYWTYSELIKNHFNVDKDDLSKSKIISDMTKLWNNYNEDYYKDCKFKTFNMSTEHFQYMKQLYDYSKDYSRIKANHCLDNLQCKPCYCMHIKKVIGVFNLVKEECQSNEGNELCTLYSSIAENKNPERLLNDMQCTDEGVSGFAAGGPNGEADLGSSLEGSPS</sequence>
<feature type="non-terminal residue" evidence="2">
    <location>
        <position position="237"/>
    </location>
</feature>
<organism evidence="2 3">
    <name type="scientific">Plasmodium ovale curtisi</name>
    <dbReference type="NCBI Taxonomy" id="864141"/>
    <lineage>
        <taxon>Eukaryota</taxon>
        <taxon>Sar</taxon>
        <taxon>Alveolata</taxon>
        <taxon>Apicomplexa</taxon>
        <taxon>Aconoidasida</taxon>
        <taxon>Haemosporida</taxon>
        <taxon>Plasmodiidae</taxon>
        <taxon>Plasmodium</taxon>
        <taxon>Plasmodium (Plasmodium)</taxon>
    </lineage>
</organism>
<accession>A0A1A8WH15</accession>
<evidence type="ECO:0000313" key="2">
    <source>
        <dbReference type="EMBL" id="SBS91092.1"/>
    </source>
</evidence>
<dbReference type="EMBL" id="FLQU01001037">
    <property type="protein sequence ID" value="SBS91092.1"/>
    <property type="molecule type" value="Genomic_DNA"/>
</dbReference>
<dbReference type="Pfam" id="PF05795">
    <property type="entry name" value="Plasmodium_Vir"/>
    <property type="match status" value="1"/>
</dbReference>
<proteinExistence type="predicted"/>